<gene>
    <name evidence="2" type="ORF">EIZ62_09440</name>
</gene>
<dbReference type="InterPro" id="IPR016181">
    <property type="entry name" value="Acyl_CoA_acyltransferase"/>
</dbReference>
<accession>A0A6I6F498</accession>
<dbReference type="GO" id="GO:0016747">
    <property type="term" value="F:acyltransferase activity, transferring groups other than amino-acyl groups"/>
    <property type="evidence" value="ECO:0007669"/>
    <property type="project" value="InterPro"/>
</dbReference>
<dbReference type="PANTHER" id="PTHR43138">
    <property type="entry name" value="ACETYLTRANSFERASE, GNAT FAMILY"/>
    <property type="match status" value="1"/>
</dbReference>
<dbReference type="Gene3D" id="3.40.630.30">
    <property type="match status" value="1"/>
</dbReference>
<evidence type="ECO:0000313" key="2">
    <source>
        <dbReference type="EMBL" id="QGV78440.1"/>
    </source>
</evidence>
<dbReference type="CDD" id="cd04301">
    <property type="entry name" value="NAT_SF"/>
    <property type="match status" value="1"/>
</dbReference>
<keyword evidence="2" id="KW-0808">Transferase</keyword>
<dbReference type="EMBL" id="CP034279">
    <property type="protein sequence ID" value="QGV78440.1"/>
    <property type="molecule type" value="Genomic_DNA"/>
</dbReference>
<keyword evidence="3" id="KW-1185">Reference proteome</keyword>
<dbReference type="OrthoDB" id="9788300at2"/>
<dbReference type="InterPro" id="IPR052742">
    <property type="entry name" value="Mito_N-acetyltransferase"/>
</dbReference>
<proteinExistence type="predicted"/>
<dbReference type="AlphaFoldDB" id="A0A6I6F498"/>
<dbReference type="PANTHER" id="PTHR43138:SF1">
    <property type="entry name" value="N-ACETYLTRANSFERASE ACA1"/>
    <property type="match status" value="1"/>
</dbReference>
<feature type="domain" description="N-acetyltransferase" evidence="1">
    <location>
        <begin position="3"/>
        <end position="165"/>
    </location>
</feature>
<organism evidence="2 3">
    <name type="scientific">Streptomyces ficellus</name>
    <dbReference type="NCBI Taxonomy" id="1977088"/>
    <lineage>
        <taxon>Bacteria</taxon>
        <taxon>Bacillati</taxon>
        <taxon>Actinomycetota</taxon>
        <taxon>Actinomycetes</taxon>
        <taxon>Kitasatosporales</taxon>
        <taxon>Streptomycetaceae</taxon>
        <taxon>Streptomyces</taxon>
    </lineage>
</organism>
<dbReference type="SUPFAM" id="SSF55729">
    <property type="entry name" value="Acyl-CoA N-acyltransferases (Nat)"/>
    <property type="match status" value="1"/>
</dbReference>
<dbReference type="Proteomes" id="UP000422572">
    <property type="component" value="Chromosome"/>
</dbReference>
<evidence type="ECO:0000259" key="1">
    <source>
        <dbReference type="PROSITE" id="PS51186"/>
    </source>
</evidence>
<reference evidence="2 3" key="1">
    <citation type="submission" date="2018-12" db="EMBL/GenBank/DDBJ databases">
        <title>Complete genome sequence of Streptomyces ficellus NRRL8067, the producer of ficellomycin, feldamycin and nojirimycin.</title>
        <authorList>
            <person name="Zhang H."/>
            <person name="Yue R."/>
            <person name="Liu Y."/>
            <person name="Li M."/>
            <person name="Mu H."/>
            <person name="Zhang J."/>
        </authorList>
    </citation>
    <scope>NUCLEOTIDE SEQUENCE [LARGE SCALE GENOMIC DNA]</scope>
    <source>
        <strain evidence="2 3">NRRL 8067</strain>
    </source>
</reference>
<dbReference type="Pfam" id="PF00583">
    <property type="entry name" value="Acetyltransf_1"/>
    <property type="match status" value="1"/>
</dbReference>
<name>A0A6I6F498_9ACTN</name>
<dbReference type="InterPro" id="IPR000182">
    <property type="entry name" value="GNAT_dom"/>
</dbReference>
<evidence type="ECO:0000313" key="3">
    <source>
        <dbReference type="Proteomes" id="UP000422572"/>
    </source>
</evidence>
<protein>
    <submittedName>
        <fullName evidence="2">GNAT family N-acetyltransferase</fullName>
    </submittedName>
</protein>
<dbReference type="PROSITE" id="PS51186">
    <property type="entry name" value="GNAT"/>
    <property type="match status" value="1"/>
</dbReference>
<sequence length="165" mass="18006">MTFTIREAGAGDWPAIWPFFHKIVAAGDTFTFPLDLGEEEGRGWWLLAAPNRTVVAVDDETGAVLGTAKMNRNQAGNGGHVASASYMTDPAHGGRGIGRALVEHTLEWAREAGYRGMQFNAVVETNTHAVRLYERLGFRIVGTVPEAFHHPTAGYVGLHVMHRPL</sequence>
<dbReference type="KEGG" id="sfic:EIZ62_09440"/>
<dbReference type="RefSeq" id="WP_156692241.1">
    <property type="nucleotide sequence ID" value="NZ_CP034279.1"/>
</dbReference>